<keyword evidence="1" id="KW-0812">Transmembrane</keyword>
<keyword evidence="1" id="KW-1133">Transmembrane helix</keyword>
<dbReference type="RefSeq" id="WP_142602099.1">
    <property type="nucleotide sequence ID" value="NZ_FXSZ01000002.1"/>
</dbReference>
<accession>A0A521BQP9</accession>
<evidence type="ECO:0000313" key="3">
    <source>
        <dbReference type="Proteomes" id="UP000315971"/>
    </source>
</evidence>
<name>A0A521BQP9_9SPHI</name>
<dbReference type="OrthoDB" id="795346at2"/>
<evidence type="ECO:0000256" key="1">
    <source>
        <dbReference type="SAM" id="Phobius"/>
    </source>
</evidence>
<keyword evidence="1" id="KW-0472">Membrane</keyword>
<dbReference type="AlphaFoldDB" id="A0A521BQP9"/>
<dbReference type="Proteomes" id="UP000315971">
    <property type="component" value="Unassembled WGS sequence"/>
</dbReference>
<reference evidence="2 3" key="1">
    <citation type="submission" date="2017-05" db="EMBL/GenBank/DDBJ databases">
        <authorList>
            <person name="Varghese N."/>
            <person name="Submissions S."/>
        </authorList>
    </citation>
    <scope>NUCLEOTIDE SEQUENCE [LARGE SCALE GENOMIC DNA]</scope>
    <source>
        <strain evidence="2 3">DSM 21342</strain>
    </source>
</reference>
<keyword evidence="3" id="KW-1185">Reference proteome</keyword>
<protein>
    <submittedName>
        <fullName evidence="2">Uncharacterized protein</fullName>
    </submittedName>
</protein>
<sequence>MTDRFKKIYLLTMIIGSFLIYMTYYYYNTYFKKAHYKFVEFENFEVRYTKGDLLLYDYDSKTGILKTRVTPDSISTKTIKLSPETLKSIHQKMWDLMFFDTPDHLTVADQPGTDAPRYFLEMNYQKKSKSVTWDENYPKNHYTDKIGELKKFIETRIEENQ</sequence>
<evidence type="ECO:0000313" key="2">
    <source>
        <dbReference type="EMBL" id="SMO49492.1"/>
    </source>
</evidence>
<proteinExistence type="predicted"/>
<organism evidence="2 3">
    <name type="scientific">Solitalea koreensis</name>
    <dbReference type="NCBI Taxonomy" id="543615"/>
    <lineage>
        <taxon>Bacteria</taxon>
        <taxon>Pseudomonadati</taxon>
        <taxon>Bacteroidota</taxon>
        <taxon>Sphingobacteriia</taxon>
        <taxon>Sphingobacteriales</taxon>
        <taxon>Sphingobacteriaceae</taxon>
        <taxon>Solitalea</taxon>
    </lineage>
</organism>
<gene>
    <name evidence="2" type="ORF">SAMN06265350_102457</name>
</gene>
<feature type="transmembrane region" description="Helical" evidence="1">
    <location>
        <begin position="7"/>
        <end position="27"/>
    </location>
</feature>
<dbReference type="EMBL" id="FXSZ01000002">
    <property type="protein sequence ID" value="SMO49492.1"/>
    <property type="molecule type" value="Genomic_DNA"/>
</dbReference>